<organism evidence="9 10">
    <name type="scientific">Calicophoron daubneyi</name>
    <name type="common">Rumen fluke</name>
    <name type="synonym">Paramphistomum daubneyi</name>
    <dbReference type="NCBI Taxonomy" id="300641"/>
    <lineage>
        <taxon>Eukaryota</taxon>
        <taxon>Metazoa</taxon>
        <taxon>Spiralia</taxon>
        <taxon>Lophotrochozoa</taxon>
        <taxon>Platyhelminthes</taxon>
        <taxon>Trematoda</taxon>
        <taxon>Digenea</taxon>
        <taxon>Plagiorchiida</taxon>
        <taxon>Pronocephalata</taxon>
        <taxon>Paramphistomoidea</taxon>
        <taxon>Paramphistomidae</taxon>
        <taxon>Calicophoron</taxon>
    </lineage>
</organism>
<reference evidence="9" key="1">
    <citation type="submission" date="2024-06" db="EMBL/GenBank/DDBJ databases">
        <authorList>
            <person name="Liu X."/>
            <person name="Lenzi L."/>
            <person name="Haldenby T S."/>
            <person name="Uol C."/>
        </authorList>
    </citation>
    <scope>NUCLEOTIDE SEQUENCE</scope>
</reference>
<dbReference type="Gene3D" id="2.40.160.110">
    <property type="match status" value="1"/>
</dbReference>
<evidence type="ECO:0000256" key="5">
    <source>
        <dbReference type="ARBA" id="ARBA00023136"/>
    </source>
</evidence>
<dbReference type="PANTHER" id="PTHR11506">
    <property type="entry name" value="LYSOSOME-ASSOCIATED MEMBRANE GLYCOPROTEIN"/>
    <property type="match status" value="1"/>
</dbReference>
<keyword evidence="5 7" id="KW-0472">Membrane</keyword>
<evidence type="ECO:0000256" key="4">
    <source>
        <dbReference type="ARBA" id="ARBA00022989"/>
    </source>
</evidence>
<protein>
    <submittedName>
        <fullName evidence="9">Uncharacterized protein</fullName>
    </submittedName>
</protein>
<proteinExistence type="predicted"/>
<dbReference type="PANTHER" id="PTHR11506:SF35">
    <property type="entry name" value="LYSOSOME-ASSOCIATED MEMBRANE GLYCOPROTEIN 5"/>
    <property type="match status" value="1"/>
</dbReference>
<dbReference type="AlphaFoldDB" id="A0AAV2TER7"/>
<accession>A0AAV2TER7</accession>
<evidence type="ECO:0000256" key="6">
    <source>
        <dbReference type="ARBA" id="ARBA00023180"/>
    </source>
</evidence>
<dbReference type="EMBL" id="CAXLJL010000267">
    <property type="protein sequence ID" value="CAL5135381.1"/>
    <property type="molecule type" value="Genomic_DNA"/>
</dbReference>
<dbReference type="GO" id="GO:0072594">
    <property type="term" value="P:establishment of protein localization to organelle"/>
    <property type="evidence" value="ECO:0007669"/>
    <property type="project" value="TreeGrafter"/>
</dbReference>
<keyword evidence="2 7" id="KW-0812">Transmembrane</keyword>
<dbReference type="GO" id="GO:0031902">
    <property type="term" value="C:late endosome membrane"/>
    <property type="evidence" value="ECO:0007669"/>
    <property type="project" value="TreeGrafter"/>
</dbReference>
<keyword evidence="4 7" id="KW-1133">Transmembrane helix</keyword>
<keyword evidence="3 8" id="KW-0732">Signal</keyword>
<keyword evidence="6" id="KW-0325">Glycoprotein</keyword>
<evidence type="ECO:0000313" key="10">
    <source>
        <dbReference type="Proteomes" id="UP001497525"/>
    </source>
</evidence>
<dbReference type="Proteomes" id="UP001497525">
    <property type="component" value="Unassembled WGS sequence"/>
</dbReference>
<evidence type="ECO:0000256" key="7">
    <source>
        <dbReference type="SAM" id="Phobius"/>
    </source>
</evidence>
<comment type="caution">
    <text evidence="9">The sequence shown here is derived from an EMBL/GenBank/DDBJ whole genome shotgun (WGS) entry which is preliminary data.</text>
</comment>
<name>A0AAV2TER7_CALDB</name>
<evidence type="ECO:0000256" key="1">
    <source>
        <dbReference type="ARBA" id="ARBA00004251"/>
    </source>
</evidence>
<dbReference type="InterPro" id="IPR002000">
    <property type="entry name" value="Lysosome-assoc_membr_glycop"/>
</dbReference>
<feature type="transmembrane region" description="Helical" evidence="7">
    <location>
        <begin position="321"/>
        <end position="343"/>
    </location>
</feature>
<dbReference type="GO" id="GO:0005886">
    <property type="term" value="C:plasma membrane"/>
    <property type="evidence" value="ECO:0007669"/>
    <property type="project" value="TreeGrafter"/>
</dbReference>
<gene>
    <name evidence="9" type="ORF">CDAUBV1_LOCUS9531</name>
</gene>
<comment type="subcellular location">
    <subcellularLocation>
        <location evidence="1">Cell membrane</location>
        <topology evidence="1">Single-pass type I membrane protein</topology>
    </subcellularLocation>
</comment>
<evidence type="ECO:0000313" key="9">
    <source>
        <dbReference type="EMBL" id="CAL5135381.1"/>
    </source>
</evidence>
<evidence type="ECO:0000256" key="8">
    <source>
        <dbReference type="SAM" id="SignalP"/>
    </source>
</evidence>
<feature type="signal peptide" evidence="8">
    <location>
        <begin position="1"/>
        <end position="22"/>
    </location>
</feature>
<sequence length="359" mass="39338">MISGAIPLFLLLGVIQTKFSHGFNESVKSVILCDPGDGTPVVAPQAPLTRIISVCDDDLKSLCNMVEFRAYLHISYEDENNKTTCHTVPVDMKPTEEDLLEEPDEVFANTTTYSTVLSSQTRKPTRRRAVKPDIVRVITGDLSCCDKFIRCASLVLGPELTDPLNGWRINLTWLRTPEPYEFGEVGWSSVGAPLDSLSGVYDLVRVDLTYRLTREAGFSSIPAAYDGKTMTVSSIAEERFQARVGDFYECASNTDIVLTGENVSKTINGSLRADADEFTPGTRVILALTDIRSQAFADFNVPEFTGASVVCVKDTPHDGTMSIVIGLSICALLILVLLGLAVSHLKDKDRSFKPIQNTE</sequence>
<evidence type="ECO:0000256" key="2">
    <source>
        <dbReference type="ARBA" id="ARBA00022692"/>
    </source>
</evidence>
<dbReference type="GO" id="GO:0005765">
    <property type="term" value="C:lysosomal membrane"/>
    <property type="evidence" value="ECO:0007669"/>
    <property type="project" value="TreeGrafter"/>
</dbReference>
<evidence type="ECO:0000256" key="3">
    <source>
        <dbReference type="ARBA" id="ARBA00022729"/>
    </source>
</evidence>
<feature type="chain" id="PRO_5043449895" evidence="8">
    <location>
        <begin position="23"/>
        <end position="359"/>
    </location>
</feature>